<evidence type="ECO:0000259" key="6">
    <source>
        <dbReference type="Pfam" id="PF07731"/>
    </source>
</evidence>
<evidence type="ECO:0000256" key="1">
    <source>
        <dbReference type="ARBA" id="ARBA00022723"/>
    </source>
</evidence>
<keyword evidence="1" id="KW-0479">Metal-binding</keyword>
<dbReference type="InterPro" id="IPR001117">
    <property type="entry name" value="Cu-oxidase_2nd"/>
</dbReference>
<dbReference type="InterPro" id="IPR002355">
    <property type="entry name" value="Cu_oxidase_Cu_BS"/>
</dbReference>
<dbReference type="InterPro" id="IPR011706">
    <property type="entry name" value="Cu-oxidase_C"/>
</dbReference>
<dbReference type="PROSITE" id="PS00080">
    <property type="entry name" value="MULTICOPPER_OXIDASE2"/>
    <property type="match status" value="1"/>
</dbReference>
<protein>
    <submittedName>
        <fullName evidence="8">Multicopper oxidase family protein</fullName>
    </submittedName>
</protein>
<dbReference type="PROSITE" id="PS51318">
    <property type="entry name" value="TAT"/>
    <property type="match status" value="1"/>
</dbReference>
<dbReference type="InterPro" id="IPR011707">
    <property type="entry name" value="Cu-oxidase-like_N"/>
</dbReference>
<evidence type="ECO:0000256" key="2">
    <source>
        <dbReference type="ARBA" id="ARBA00023002"/>
    </source>
</evidence>
<organism evidence="8 9">
    <name type="scientific">Devosia rhizoryzae</name>
    <dbReference type="NCBI Taxonomy" id="2774137"/>
    <lineage>
        <taxon>Bacteria</taxon>
        <taxon>Pseudomonadati</taxon>
        <taxon>Pseudomonadota</taxon>
        <taxon>Alphaproteobacteria</taxon>
        <taxon>Hyphomicrobiales</taxon>
        <taxon>Devosiaceae</taxon>
        <taxon>Devosia</taxon>
    </lineage>
</organism>
<dbReference type="SUPFAM" id="SSF49503">
    <property type="entry name" value="Cupredoxins"/>
    <property type="match status" value="3"/>
</dbReference>
<keyword evidence="3" id="KW-0186">Copper</keyword>
<dbReference type="Gene3D" id="2.60.40.420">
    <property type="entry name" value="Cupredoxins - blue copper proteins"/>
    <property type="match status" value="3"/>
</dbReference>
<feature type="domain" description="Plastocyanin-like" evidence="7">
    <location>
        <begin position="62"/>
        <end position="145"/>
    </location>
</feature>
<evidence type="ECO:0000256" key="3">
    <source>
        <dbReference type="ARBA" id="ARBA00023008"/>
    </source>
</evidence>
<feature type="signal peptide" evidence="4">
    <location>
        <begin position="1"/>
        <end position="26"/>
    </location>
</feature>
<dbReference type="PROSITE" id="PS00079">
    <property type="entry name" value="MULTICOPPER_OXIDASE1"/>
    <property type="match status" value="1"/>
</dbReference>
<dbReference type="InterPro" id="IPR045087">
    <property type="entry name" value="Cu-oxidase_fam"/>
</dbReference>
<feature type="domain" description="Plastocyanin-like" evidence="6">
    <location>
        <begin position="355"/>
        <end position="468"/>
    </location>
</feature>
<name>A0ABX7C9X1_9HYPH</name>
<dbReference type="InterPro" id="IPR033138">
    <property type="entry name" value="Cu_oxidase_CS"/>
</dbReference>
<dbReference type="EMBL" id="CP068046">
    <property type="protein sequence ID" value="QQR41092.1"/>
    <property type="molecule type" value="Genomic_DNA"/>
</dbReference>
<dbReference type="Pfam" id="PF07731">
    <property type="entry name" value="Cu-oxidase_2"/>
    <property type="match status" value="1"/>
</dbReference>
<reference evidence="8 9" key="1">
    <citation type="submission" date="2021-01" db="EMBL/GenBank/DDBJ databases">
        <title>Genome seq and assembly of Devosia sp. LEGU1.</title>
        <authorList>
            <person name="Chhetri G."/>
        </authorList>
    </citation>
    <scope>NUCLEOTIDE SEQUENCE [LARGE SCALE GENOMIC DNA]</scope>
    <source>
        <strain evidence="8 9">LEGU1</strain>
    </source>
</reference>
<dbReference type="NCBIfam" id="TIGR01409">
    <property type="entry name" value="TAT_signal_seq"/>
    <property type="match status" value="1"/>
</dbReference>
<gene>
    <name evidence="8" type="ORF">JI748_03445</name>
</gene>
<dbReference type="InterPro" id="IPR008972">
    <property type="entry name" value="Cupredoxin"/>
</dbReference>
<proteinExistence type="predicted"/>
<dbReference type="PANTHER" id="PTHR11709">
    <property type="entry name" value="MULTI-COPPER OXIDASE"/>
    <property type="match status" value="1"/>
</dbReference>
<dbReference type="Pfam" id="PF00394">
    <property type="entry name" value="Cu-oxidase"/>
    <property type="match status" value="1"/>
</dbReference>
<evidence type="ECO:0000313" key="9">
    <source>
        <dbReference type="Proteomes" id="UP000595857"/>
    </source>
</evidence>
<dbReference type="InterPro" id="IPR006311">
    <property type="entry name" value="TAT_signal"/>
</dbReference>
<dbReference type="Pfam" id="PF07732">
    <property type="entry name" value="Cu-oxidase_3"/>
    <property type="match status" value="1"/>
</dbReference>
<evidence type="ECO:0000259" key="7">
    <source>
        <dbReference type="Pfam" id="PF07732"/>
    </source>
</evidence>
<keyword evidence="4" id="KW-0732">Signal</keyword>
<dbReference type="InterPro" id="IPR034279">
    <property type="entry name" value="CuRO_3_CopA"/>
</dbReference>
<feature type="domain" description="Plastocyanin-like" evidence="5">
    <location>
        <begin position="211"/>
        <end position="289"/>
    </location>
</feature>
<keyword evidence="9" id="KW-1185">Reference proteome</keyword>
<evidence type="ECO:0000259" key="5">
    <source>
        <dbReference type="Pfam" id="PF00394"/>
    </source>
</evidence>
<dbReference type="InterPro" id="IPR019546">
    <property type="entry name" value="TAT_signal_bac_arc"/>
</dbReference>
<dbReference type="CDD" id="cd13896">
    <property type="entry name" value="CuRO_3_CopA"/>
    <property type="match status" value="1"/>
</dbReference>
<feature type="chain" id="PRO_5045462534" evidence="4">
    <location>
        <begin position="27"/>
        <end position="470"/>
    </location>
</feature>
<evidence type="ECO:0000256" key="4">
    <source>
        <dbReference type="SAM" id="SignalP"/>
    </source>
</evidence>
<dbReference type="Proteomes" id="UP000595857">
    <property type="component" value="Chromosome"/>
</dbReference>
<accession>A0ABX7C9X1</accession>
<keyword evidence="2" id="KW-0560">Oxidoreductase</keyword>
<sequence length="470" mass="50674">MNRRSFLATTAAGAALALLGGSKPFAAVPATRLTVGRRSIEVAGRGAQVFGVTDTAGNSGILVEGDRFHVDLVNDLAEATTVHWHGQVPAPEADGIAETGYVTPLAPGEGRAFDFAARPGTHWMHSHHELQEQALLTAPLIVKSASELRDDVQDVVVMLNDFSFKNAEEILAGLRAREMDHGAMSGMDHGGSMDMDAMMATGTMDLNDVEYDAFLANDRTLDDPQIVKTERNGKVRLRIINGAASTAFWIDLSPHTGKVVAVDGNEVLPVSGSRFPIAQAQRLDIVLQVPAGATVPVLARREGGRARTGMILAAPGTSTARLAGEVDDLEAAVDLSLEHALRSREPISARVADRTLSVMLTGSMAPYSWTIDDRDWTRRKPLEVKAGERVELKLMNHTMMAHPMHLHGHHFQVVGIDGRPLAGAVRDTVLVPSMGTVTVAFDADNPGRWLYHCHNLYHMAAGMMSELVYI</sequence>
<evidence type="ECO:0000313" key="8">
    <source>
        <dbReference type="EMBL" id="QQR41092.1"/>
    </source>
</evidence>
<dbReference type="PANTHER" id="PTHR11709:SF394">
    <property type="entry name" value="FI03373P-RELATED"/>
    <property type="match status" value="1"/>
</dbReference>